<dbReference type="SUPFAM" id="SSF53822">
    <property type="entry name" value="Periplasmic binding protein-like I"/>
    <property type="match status" value="1"/>
</dbReference>
<dbReference type="RefSeq" id="WP_032550703.1">
    <property type="nucleotide sequence ID" value="NZ_JBEEAX010000005.1"/>
</dbReference>
<dbReference type="InterPro" id="IPR028082">
    <property type="entry name" value="Peripla_BP_I"/>
</dbReference>
<keyword evidence="2" id="KW-0238">DNA-binding</keyword>
<keyword evidence="7" id="KW-1185">Reference proteome</keyword>
<gene>
    <name evidence="6" type="ORF">VFDL14_22190</name>
</gene>
<dbReference type="Gene3D" id="1.10.260.40">
    <property type="entry name" value="lambda repressor-like DNA-binding domains"/>
    <property type="match status" value="1"/>
</dbReference>
<keyword evidence="3" id="KW-0804">Transcription</keyword>
<evidence type="ECO:0000259" key="4">
    <source>
        <dbReference type="PROSITE" id="PS50932"/>
    </source>
</evidence>
<evidence type="ECO:0000256" key="1">
    <source>
        <dbReference type="ARBA" id="ARBA00023015"/>
    </source>
</evidence>
<sequence length="338" mass="37320">MQKQVITIKEVAEYANVSQATVSRVINGQNSVKEKNLEKVKKAIAELGYTPNSAAKALASNRSNSIGMLVGSLDGPFYGPLMHSAEDTLYKKGLHFIVTSGQDDEKKEHDALNFLRSKQVDGAIVHADKVSDDTLKSLTSDFKALVVLNRKIAELKDQCLYLDNELGGYIATKHLLDNGHKNIACITGPMSKQDARDRLLGYIRALAEHGVPYDPNLTIEARFDHEGNFETASKLLDRDNKITAIFCQNDNIALAVYDVCVHRNLLIGEDISVVGFDNDLLSKHMRPQLTTVGFPLYEMGKIAGDMIIDQINGTGKMTSRKLIPTIVIRDSVKDMTTK</sequence>
<dbReference type="PANTHER" id="PTHR30146:SF109">
    <property type="entry name" value="HTH-TYPE TRANSCRIPTIONAL REGULATOR GALS"/>
    <property type="match status" value="1"/>
</dbReference>
<keyword evidence="1" id="KW-0805">Transcription regulation</keyword>
<feature type="domain" description="HTH cro/C1-type" evidence="5">
    <location>
        <begin position="6"/>
        <end position="43"/>
    </location>
</feature>
<name>A0A066UXB9_9VIBR</name>
<dbReference type="STRING" id="212667.VFDL14_22190"/>
<dbReference type="InterPro" id="IPR046335">
    <property type="entry name" value="LacI/GalR-like_sensor"/>
</dbReference>
<dbReference type="Pfam" id="PF13377">
    <property type="entry name" value="Peripla_BP_3"/>
    <property type="match status" value="1"/>
</dbReference>
<dbReference type="InterPro" id="IPR000843">
    <property type="entry name" value="HTH_LacI"/>
</dbReference>
<evidence type="ECO:0000256" key="3">
    <source>
        <dbReference type="ARBA" id="ARBA00023163"/>
    </source>
</evidence>
<dbReference type="CDD" id="cd06270">
    <property type="entry name" value="PBP1_GalS-like"/>
    <property type="match status" value="1"/>
</dbReference>
<dbReference type="PROSITE" id="PS50943">
    <property type="entry name" value="HTH_CROC1"/>
    <property type="match status" value="1"/>
</dbReference>
<accession>A0A066UXB9</accession>
<dbReference type="OrthoDB" id="9798934at2"/>
<dbReference type="CDD" id="cd01392">
    <property type="entry name" value="HTH_LacI"/>
    <property type="match status" value="1"/>
</dbReference>
<reference evidence="6 7" key="1">
    <citation type="submission" date="2014-02" db="EMBL/GenBank/DDBJ databases">
        <title>Vibrio fortis Dalian14 Genome Sequencing.</title>
        <authorList>
            <person name="Wang Y."/>
            <person name="Song L."/>
            <person name="Liu G."/>
            <person name="Ding J."/>
        </authorList>
    </citation>
    <scope>NUCLEOTIDE SEQUENCE [LARGE SCALE GENOMIC DNA]</scope>
    <source>
        <strain evidence="6 7">Dalian14</strain>
    </source>
</reference>
<dbReference type="PROSITE" id="PS00356">
    <property type="entry name" value="HTH_LACI_1"/>
    <property type="match status" value="1"/>
</dbReference>
<dbReference type="InterPro" id="IPR010982">
    <property type="entry name" value="Lambda_DNA-bd_dom_sf"/>
</dbReference>
<dbReference type="GO" id="GO:0003700">
    <property type="term" value="F:DNA-binding transcription factor activity"/>
    <property type="evidence" value="ECO:0007669"/>
    <property type="project" value="TreeGrafter"/>
</dbReference>
<dbReference type="EMBL" id="JFFR01000013">
    <property type="protein sequence ID" value="KDN28839.1"/>
    <property type="molecule type" value="Genomic_DNA"/>
</dbReference>
<dbReference type="SUPFAM" id="SSF47413">
    <property type="entry name" value="lambda repressor-like DNA-binding domains"/>
    <property type="match status" value="1"/>
</dbReference>
<dbReference type="InterPro" id="IPR001387">
    <property type="entry name" value="Cro/C1-type_HTH"/>
</dbReference>
<evidence type="ECO:0000256" key="2">
    <source>
        <dbReference type="ARBA" id="ARBA00023125"/>
    </source>
</evidence>
<evidence type="ECO:0000313" key="6">
    <source>
        <dbReference type="EMBL" id="KDN28839.1"/>
    </source>
</evidence>
<dbReference type="PANTHER" id="PTHR30146">
    <property type="entry name" value="LACI-RELATED TRANSCRIPTIONAL REPRESSOR"/>
    <property type="match status" value="1"/>
</dbReference>
<organism evidence="6 7">
    <name type="scientific">Vibrio fortis</name>
    <dbReference type="NCBI Taxonomy" id="212667"/>
    <lineage>
        <taxon>Bacteria</taxon>
        <taxon>Pseudomonadati</taxon>
        <taxon>Pseudomonadota</taxon>
        <taxon>Gammaproteobacteria</taxon>
        <taxon>Vibrionales</taxon>
        <taxon>Vibrionaceae</taxon>
        <taxon>Vibrio</taxon>
    </lineage>
</organism>
<dbReference type="AlphaFoldDB" id="A0A066UXB9"/>
<feature type="domain" description="HTH lacI-type" evidence="4">
    <location>
        <begin position="6"/>
        <end position="60"/>
    </location>
</feature>
<dbReference type="GO" id="GO:0000976">
    <property type="term" value="F:transcription cis-regulatory region binding"/>
    <property type="evidence" value="ECO:0007669"/>
    <property type="project" value="TreeGrafter"/>
</dbReference>
<dbReference type="PRINTS" id="PR00036">
    <property type="entry name" value="HTHLACI"/>
</dbReference>
<dbReference type="Gene3D" id="3.40.50.2300">
    <property type="match status" value="2"/>
</dbReference>
<dbReference type="SMART" id="SM00354">
    <property type="entry name" value="HTH_LACI"/>
    <property type="match status" value="1"/>
</dbReference>
<proteinExistence type="predicted"/>
<evidence type="ECO:0000313" key="7">
    <source>
        <dbReference type="Proteomes" id="UP000027219"/>
    </source>
</evidence>
<protein>
    <submittedName>
        <fullName evidence="6">LacI family transcriptional regulator</fullName>
    </submittedName>
</protein>
<comment type="caution">
    <text evidence="6">The sequence shown here is derived from an EMBL/GenBank/DDBJ whole genome shotgun (WGS) entry which is preliminary data.</text>
</comment>
<dbReference type="PROSITE" id="PS50932">
    <property type="entry name" value="HTH_LACI_2"/>
    <property type="match status" value="1"/>
</dbReference>
<evidence type="ECO:0000259" key="5">
    <source>
        <dbReference type="PROSITE" id="PS50943"/>
    </source>
</evidence>
<dbReference type="Proteomes" id="UP000027219">
    <property type="component" value="Unassembled WGS sequence"/>
</dbReference>
<dbReference type="Pfam" id="PF00356">
    <property type="entry name" value="LacI"/>
    <property type="match status" value="1"/>
</dbReference>